<dbReference type="RefSeq" id="WP_266345694.1">
    <property type="nucleotide sequence ID" value="NZ_JAPKNH010000010.1"/>
</dbReference>
<accession>A0ABW0PYA7</accession>
<gene>
    <name evidence="6" type="ORF">ACFPP9_17660</name>
</gene>
<dbReference type="InterPro" id="IPR004107">
    <property type="entry name" value="Integrase_SAM-like_N"/>
</dbReference>
<dbReference type="InterPro" id="IPR010998">
    <property type="entry name" value="Integrase_recombinase_N"/>
</dbReference>
<feature type="region of interest" description="Disordered" evidence="4">
    <location>
        <begin position="173"/>
        <end position="207"/>
    </location>
</feature>
<evidence type="ECO:0000259" key="5">
    <source>
        <dbReference type="PROSITE" id="PS51900"/>
    </source>
</evidence>
<keyword evidence="7" id="KW-1185">Reference proteome</keyword>
<sequence length="207" mass="22410">MRHTVCKAAVRGSNAASWNHARPLPAFYSVAAKGADPANKSTAKAALTVKALFEEFERLHIAPKLKPNTTASYRSAFQVHIDPIVGRKRAADVQPADLLRYQAKLDGHRASANRVLAVVSAMYSWAGEHAFIAEGTNPAAKVTRFANKKRERPLSLEELESLGAALTEGENVGIPCARSEQKGPSTHRRQKIVASSSTENLPGRFVS</sequence>
<dbReference type="SUPFAM" id="SSF56349">
    <property type="entry name" value="DNA breaking-rejoining enzymes"/>
    <property type="match status" value="1"/>
</dbReference>
<organism evidence="6 7">
    <name type="scientific">Kaistia terrae</name>
    <dbReference type="NCBI Taxonomy" id="537017"/>
    <lineage>
        <taxon>Bacteria</taxon>
        <taxon>Pseudomonadati</taxon>
        <taxon>Pseudomonadota</taxon>
        <taxon>Alphaproteobacteria</taxon>
        <taxon>Hyphomicrobiales</taxon>
        <taxon>Kaistiaceae</taxon>
        <taxon>Kaistia</taxon>
    </lineage>
</organism>
<name>A0ABW0PYA7_9HYPH</name>
<feature type="domain" description="Core-binding (CB)" evidence="5">
    <location>
        <begin position="47"/>
        <end position="127"/>
    </location>
</feature>
<evidence type="ECO:0000313" key="7">
    <source>
        <dbReference type="Proteomes" id="UP001596150"/>
    </source>
</evidence>
<evidence type="ECO:0000256" key="3">
    <source>
        <dbReference type="PROSITE-ProRule" id="PRU01248"/>
    </source>
</evidence>
<keyword evidence="2 3" id="KW-0238">DNA-binding</keyword>
<evidence type="ECO:0000313" key="6">
    <source>
        <dbReference type="EMBL" id="MFC5517610.1"/>
    </source>
</evidence>
<dbReference type="Proteomes" id="UP001596150">
    <property type="component" value="Unassembled WGS sequence"/>
</dbReference>
<dbReference type="Pfam" id="PF14659">
    <property type="entry name" value="Phage_int_SAM_3"/>
    <property type="match status" value="1"/>
</dbReference>
<proteinExistence type="predicted"/>
<dbReference type="InterPro" id="IPR044068">
    <property type="entry name" value="CB"/>
</dbReference>
<comment type="caution">
    <text evidence="6">The sequence shown here is derived from an EMBL/GenBank/DDBJ whole genome shotgun (WGS) entry which is preliminary data.</text>
</comment>
<evidence type="ECO:0000256" key="1">
    <source>
        <dbReference type="ARBA" id="ARBA00022908"/>
    </source>
</evidence>
<dbReference type="Gene3D" id="1.10.150.130">
    <property type="match status" value="1"/>
</dbReference>
<dbReference type="PROSITE" id="PS51900">
    <property type="entry name" value="CB"/>
    <property type="match status" value="1"/>
</dbReference>
<dbReference type="EMBL" id="JBHSML010000011">
    <property type="protein sequence ID" value="MFC5517610.1"/>
    <property type="molecule type" value="Genomic_DNA"/>
</dbReference>
<evidence type="ECO:0000256" key="4">
    <source>
        <dbReference type="SAM" id="MobiDB-lite"/>
    </source>
</evidence>
<dbReference type="InterPro" id="IPR011010">
    <property type="entry name" value="DNA_brk_join_enz"/>
</dbReference>
<evidence type="ECO:0000256" key="2">
    <source>
        <dbReference type="ARBA" id="ARBA00023125"/>
    </source>
</evidence>
<keyword evidence="1" id="KW-0229">DNA integration</keyword>
<reference evidence="7" key="1">
    <citation type="journal article" date="2019" name="Int. J. Syst. Evol. Microbiol.">
        <title>The Global Catalogue of Microorganisms (GCM) 10K type strain sequencing project: providing services to taxonomists for standard genome sequencing and annotation.</title>
        <authorList>
            <consortium name="The Broad Institute Genomics Platform"/>
            <consortium name="The Broad Institute Genome Sequencing Center for Infectious Disease"/>
            <person name="Wu L."/>
            <person name="Ma J."/>
        </authorList>
    </citation>
    <scope>NUCLEOTIDE SEQUENCE [LARGE SCALE GENOMIC DNA]</scope>
    <source>
        <strain evidence="7">KACC 12633</strain>
    </source>
</reference>
<protein>
    <recommendedName>
        <fullName evidence="5">Core-binding (CB) domain-containing protein</fullName>
    </recommendedName>
</protein>